<keyword evidence="4" id="KW-1003">Cell membrane</keyword>
<dbReference type="Proteomes" id="UP000199107">
    <property type="component" value="Unassembled WGS sequence"/>
</dbReference>
<keyword evidence="7 9" id="KW-1133">Transmembrane helix</keyword>
<sequence length="491" mass="53072">MFDLLNELLWGKILIVLLVGVGIGFTVTSRFVQFRYFGRMFQILGSRQAFRHDKHGHLSSFQALVLSVAGRVGGGNIAGVAVAITLGGPGAIFWMWLVGLMGMATSFLECTLAQTYKQPQSDGTYRGGPAYYIVKGLGRNWRWLAGFYSVLLLLTFGFAFTALQSYAVSTSFNDAFGVPVLYSGIALAMLVGLIIFGGIKRIARISEVLVPFMAVGYLLIALIVVGLNLERIPEVVMLIVNSAFGLEPAIGGGIGAAIMIGLQRGLFSNEAGLGSAPNVAAVAYVPHPANQGIVQAFSVFIDTLIICSSTAFLILLSGAYDPGASGNVEGIALTQSALADHVGEWGRSFVSVALLLFAFSTILYNYYLGENSLNFFSRDNQNLFNAFRVAIVLLVCWGATTNLDTVFGFADVTMGLLAVTNLVALILLFKKGLRILKDYDDQRRQGVSQPVFDASQHQDLNLYPQAWDLEPEDREHLRGSTAKAPHRPVAE</sequence>
<evidence type="ECO:0000256" key="5">
    <source>
        <dbReference type="ARBA" id="ARBA00022692"/>
    </source>
</evidence>
<keyword evidence="8 9" id="KW-0472">Membrane</keyword>
<evidence type="ECO:0000256" key="3">
    <source>
        <dbReference type="ARBA" id="ARBA00022448"/>
    </source>
</evidence>
<comment type="subcellular location">
    <subcellularLocation>
        <location evidence="9">Cell inner membrane</location>
        <topology evidence="9">Multi-pass membrane protein</topology>
    </subcellularLocation>
    <subcellularLocation>
        <location evidence="1">Cell membrane</location>
        <topology evidence="1">Multi-pass membrane protein</topology>
    </subcellularLocation>
</comment>
<dbReference type="PRINTS" id="PR00175">
    <property type="entry name" value="NAALASMPORT"/>
</dbReference>
<dbReference type="STRING" id="48727.SAMN05192555_1052"/>
<dbReference type="Pfam" id="PF01235">
    <property type="entry name" value="Na_Ala_symp"/>
    <property type="match status" value="1"/>
</dbReference>
<dbReference type="GO" id="GO:0005283">
    <property type="term" value="F:amino acid:sodium symporter activity"/>
    <property type="evidence" value="ECO:0007669"/>
    <property type="project" value="InterPro"/>
</dbReference>
<feature type="transmembrane region" description="Helical" evidence="9">
    <location>
        <begin position="143"/>
        <end position="163"/>
    </location>
</feature>
<evidence type="ECO:0000313" key="11">
    <source>
        <dbReference type="Proteomes" id="UP000199107"/>
    </source>
</evidence>
<proteinExistence type="inferred from homology"/>
<dbReference type="GO" id="GO:0005886">
    <property type="term" value="C:plasma membrane"/>
    <property type="evidence" value="ECO:0007669"/>
    <property type="project" value="UniProtKB-SubCell"/>
</dbReference>
<dbReference type="OrthoDB" id="9806926at2"/>
<feature type="transmembrane region" description="Helical" evidence="9">
    <location>
        <begin position="299"/>
        <end position="320"/>
    </location>
</feature>
<feature type="transmembrane region" description="Helical" evidence="9">
    <location>
        <begin position="348"/>
        <end position="368"/>
    </location>
</feature>
<keyword evidence="6 9" id="KW-0769">Symport</keyword>
<evidence type="ECO:0000313" key="10">
    <source>
        <dbReference type="EMBL" id="SDL50574.1"/>
    </source>
</evidence>
<dbReference type="EMBL" id="FNGH01000005">
    <property type="protein sequence ID" value="SDL50574.1"/>
    <property type="molecule type" value="Genomic_DNA"/>
</dbReference>
<comment type="similarity">
    <text evidence="2 9">Belongs to the alanine or glycine:cation symporter (AGCS) (TC 2.A.25) family.</text>
</comment>
<evidence type="ECO:0000256" key="9">
    <source>
        <dbReference type="RuleBase" id="RU363064"/>
    </source>
</evidence>
<feature type="transmembrane region" description="Helical" evidence="9">
    <location>
        <begin position="208"/>
        <end position="229"/>
    </location>
</feature>
<keyword evidence="9" id="KW-0997">Cell inner membrane</keyword>
<reference evidence="11" key="1">
    <citation type="submission" date="2016-10" db="EMBL/GenBank/DDBJ databases">
        <authorList>
            <person name="Varghese N."/>
            <person name="Submissions S."/>
        </authorList>
    </citation>
    <scope>NUCLEOTIDE SEQUENCE [LARGE SCALE GENOMIC DNA]</scope>
    <source>
        <strain evidence="11">AAP</strain>
    </source>
</reference>
<dbReference type="InterPro" id="IPR001463">
    <property type="entry name" value="Na/Ala_symport"/>
</dbReference>
<dbReference type="NCBIfam" id="TIGR00835">
    <property type="entry name" value="agcS"/>
    <property type="match status" value="1"/>
</dbReference>
<feature type="transmembrane region" description="Helical" evidence="9">
    <location>
        <begin position="61"/>
        <end position="86"/>
    </location>
</feature>
<dbReference type="PANTHER" id="PTHR30330">
    <property type="entry name" value="AGSS FAMILY TRANSPORTER, SODIUM-ALANINE"/>
    <property type="match status" value="1"/>
</dbReference>
<feature type="transmembrane region" description="Helical" evidence="9">
    <location>
        <begin position="235"/>
        <end position="260"/>
    </location>
</feature>
<dbReference type="AlphaFoldDB" id="A0A1G9KM27"/>
<accession>A0A1G9KM27</accession>
<feature type="transmembrane region" description="Helical" evidence="9">
    <location>
        <begin position="380"/>
        <end position="400"/>
    </location>
</feature>
<keyword evidence="5 9" id="KW-0812">Transmembrane</keyword>
<evidence type="ECO:0000256" key="2">
    <source>
        <dbReference type="ARBA" id="ARBA00009261"/>
    </source>
</evidence>
<evidence type="ECO:0000256" key="6">
    <source>
        <dbReference type="ARBA" id="ARBA00022847"/>
    </source>
</evidence>
<evidence type="ECO:0000256" key="1">
    <source>
        <dbReference type="ARBA" id="ARBA00004651"/>
    </source>
</evidence>
<evidence type="ECO:0000256" key="4">
    <source>
        <dbReference type="ARBA" id="ARBA00022475"/>
    </source>
</evidence>
<feature type="transmembrane region" description="Helical" evidence="9">
    <location>
        <begin position="406"/>
        <end position="429"/>
    </location>
</feature>
<evidence type="ECO:0000256" key="8">
    <source>
        <dbReference type="ARBA" id="ARBA00023136"/>
    </source>
</evidence>
<feature type="transmembrane region" description="Helical" evidence="9">
    <location>
        <begin position="175"/>
        <end position="196"/>
    </location>
</feature>
<feature type="transmembrane region" description="Helical" evidence="9">
    <location>
        <begin position="92"/>
        <end position="112"/>
    </location>
</feature>
<name>A0A1G9KM27_9GAMM</name>
<protein>
    <submittedName>
        <fullName evidence="10">Alanine or glycine:cation symporter, AGCS family</fullName>
    </submittedName>
</protein>
<keyword evidence="11" id="KW-1185">Reference proteome</keyword>
<dbReference type="RefSeq" id="WP_089657856.1">
    <property type="nucleotide sequence ID" value="NZ_FNGH01000005.1"/>
</dbReference>
<dbReference type="FunFam" id="1.20.1740.10:FF:000004">
    <property type="entry name" value="Sodium:alanine symporter family protein"/>
    <property type="match status" value="1"/>
</dbReference>
<keyword evidence="3 9" id="KW-0813">Transport</keyword>
<dbReference type="PANTHER" id="PTHR30330:SF1">
    <property type="entry name" value="AMINO-ACID CARRIER PROTEIN ALST"/>
    <property type="match status" value="1"/>
</dbReference>
<feature type="transmembrane region" description="Helical" evidence="9">
    <location>
        <begin position="12"/>
        <end position="32"/>
    </location>
</feature>
<gene>
    <name evidence="10" type="ORF">SAMN05192555_1052</name>
</gene>
<dbReference type="Gene3D" id="1.20.1740.10">
    <property type="entry name" value="Amino acid/polyamine transporter I"/>
    <property type="match status" value="1"/>
</dbReference>
<evidence type="ECO:0000256" key="7">
    <source>
        <dbReference type="ARBA" id="ARBA00022989"/>
    </source>
</evidence>
<organism evidence="10 11">
    <name type="scientific">Franzmannia pantelleriensis</name>
    <dbReference type="NCBI Taxonomy" id="48727"/>
    <lineage>
        <taxon>Bacteria</taxon>
        <taxon>Pseudomonadati</taxon>
        <taxon>Pseudomonadota</taxon>
        <taxon>Gammaproteobacteria</taxon>
        <taxon>Oceanospirillales</taxon>
        <taxon>Halomonadaceae</taxon>
        <taxon>Franzmannia</taxon>
    </lineage>
</organism>